<dbReference type="EMBL" id="JBHUHV010000044">
    <property type="protein sequence ID" value="MFD2068142.1"/>
    <property type="molecule type" value="Genomic_DNA"/>
</dbReference>
<dbReference type="Proteomes" id="UP001597369">
    <property type="component" value="Unassembled WGS sequence"/>
</dbReference>
<name>A0ABW4X1U7_9BACT</name>
<organism evidence="1 2">
    <name type="scientific">Pontibacter silvestris</name>
    <dbReference type="NCBI Taxonomy" id="2305183"/>
    <lineage>
        <taxon>Bacteria</taxon>
        <taxon>Pseudomonadati</taxon>
        <taxon>Bacteroidota</taxon>
        <taxon>Cytophagia</taxon>
        <taxon>Cytophagales</taxon>
        <taxon>Hymenobacteraceae</taxon>
        <taxon>Pontibacter</taxon>
    </lineage>
</organism>
<evidence type="ECO:0000313" key="1">
    <source>
        <dbReference type="EMBL" id="MFD2068142.1"/>
    </source>
</evidence>
<proteinExistence type="predicted"/>
<accession>A0ABW4X1U7</accession>
<sequence>MPAALETLVNGYKYRYFSNAVIFHLFKQIHTDEPRCVFLENLPLISKKLKVIDSYIDQAGQVLQQVQSFDLANSEVENALHIFDEIVMRIHFALEADQRVSNNHNLPADDDNRKDLYFLVKPLIEKMLNFSSQITDKGMLVGHTAHYLIETLNLVISYDPKDILSMVANITRFSMQVGYTFDSFAIKEIVSLTEKLLADHRELLLQEGPFQDLLSILEIHINSGWVDALELLWRLDEVFK</sequence>
<gene>
    <name evidence="1" type="ORF">ACFSKU_14710</name>
</gene>
<comment type="caution">
    <text evidence="1">The sequence shown here is derived from an EMBL/GenBank/DDBJ whole genome shotgun (WGS) entry which is preliminary data.</text>
</comment>
<protein>
    <recommendedName>
        <fullName evidence="3">DUF47 domain-containing protein</fullName>
    </recommendedName>
</protein>
<evidence type="ECO:0008006" key="3">
    <source>
        <dbReference type="Google" id="ProtNLM"/>
    </source>
</evidence>
<reference evidence="2" key="1">
    <citation type="journal article" date="2019" name="Int. J. Syst. Evol. Microbiol.">
        <title>The Global Catalogue of Microorganisms (GCM) 10K type strain sequencing project: providing services to taxonomists for standard genome sequencing and annotation.</title>
        <authorList>
            <consortium name="The Broad Institute Genomics Platform"/>
            <consortium name="The Broad Institute Genome Sequencing Center for Infectious Disease"/>
            <person name="Wu L."/>
            <person name="Ma J."/>
        </authorList>
    </citation>
    <scope>NUCLEOTIDE SEQUENCE [LARGE SCALE GENOMIC DNA]</scope>
    <source>
        <strain evidence="2">JCM 16545</strain>
    </source>
</reference>
<keyword evidence="2" id="KW-1185">Reference proteome</keyword>
<dbReference type="RefSeq" id="WP_229963034.1">
    <property type="nucleotide sequence ID" value="NZ_JAJJWI010000044.1"/>
</dbReference>
<evidence type="ECO:0000313" key="2">
    <source>
        <dbReference type="Proteomes" id="UP001597369"/>
    </source>
</evidence>